<evidence type="ECO:0000313" key="3">
    <source>
        <dbReference type="Proteomes" id="UP000275048"/>
    </source>
</evidence>
<dbReference type="Gene3D" id="1.10.10.10">
    <property type="entry name" value="Winged helix-like DNA-binding domain superfamily/Winged helix DNA-binding domain"/>
    <property type="match status" value="1"/>
</dbReference>
<dbReference type="InterPro" id="IPR036388">
    <property type="entry name" value="WH-like_DNA-bd_sf"/>
</dbReference>
<dbReference type="SUPFAM" id="SSF53067">
    <property type="entry name" value="Actin-like ATPase domain"/>
    <property type="match status" value="1"/>
</dbReference>
<dbReference type="AlphaFoldDB" id="A0A3M8A5U9"/>
<sequence length="402" mass="41519">MAIRPTSRTDVNRSAILAQLGANGPASRADLARTLSLSPALMTQLVKDLIGEGLLVELEQAPSNGGRPARMLGLATSAGRAIGVKVVADHVAFVEVGIDGRVLRSASEPFDAFSSTFISDLVARIRQFIAGGGDVTLLGLGVGVPGSVDLLGNGIVDAPPLGWSGVELGEALRRALALPVIVENNVNALAVAERLYGLGRSHDNFLVVTIGTGVGAGIVVEGSVLRAASGGAGEIGHIPISDDGPLCSCGNHGCLEAYIGERALVTRAREQGVISAAAGIGALQAAAESGDERAARIYSEAGALLGRTLAGVVHTIDPAFVVILGEGTAAWRFWSFGFEPAFRSHLMRHRRSLPVEVETWQDESWAQGAAALVLATPFDAAGDSGDQGRLIRARLVEQAGRP</sequence>
<reference evidence="2 3" key="1">
    <citation type="submission" date="2018-10" db="EMBL/GenBank/DDBJ databases">
        <title>Isolation, diversity and antibacterial activity of antinobacteria from the wheat rhizosphere soil.</title>
        <authorList>
            <person name="Sun T."/>
        </authorList>
    </citation>
    <scope>NUCLEOTIDE SEQUENCE [LARGE SCALE GENOMIC DNA]</scope>
    <source>
        <strain evidence="2 3">SJ-23</strain>
    </source>
</reference>
<dbReference type="Pfam" id="PF00480">
    <property type="entry name" value="ROK"/>
    <property type="match status" value="1"/>
</dbReference>
<dbReference type="InterPro" id="IPR036390">
    <property type="entry name" value="WH_DNA-bd_sf"/>
</dbReference>
<protein>
    <submittedName>
        <fullName evidence="2">ROK family transcriptional regulator</fullName>
    </submittedName>
</protein>
<accession>A0A3M8A5U9</accession>
<dbReference type="InterPro" id="IPR000600">
    <property type="entry name" value="ROK"/>
</dbReference>
<dbReference type="OrthoDB" id="3464494at2"/>
<evidence type="ECO:0000313" key="2">
    <source>
        <dbReference type="EMBL" id="RNB45905.1"/>
    </source>
</evidence>
<name>A0A3M8A5U9_9MICO</name>
<dbReference type="Proteomes" id="UP000275048">
    <property type="component" value="Unassembled WGS sequence"/>
</dbReference>
<comment type="caution">
    <text evidence="2">The sequence shown here is derived from an EMBL/GenBank/DDBJ whole genome shotgun (WGS) entry which is preliminary data.</text>
</comment>
<dbReference type="Pfam" id="PF13412">
    <property type="entry name" value="HTH_24"/>
    <property type="match status" value="1"/>
</dbReference>
<dbReference type="PANTHER" id="PTHR18964">
    <property type="entry name" value="ROK (REPRESSOR, ORF, KINASE) FAMILY"/>
    <property type="match status" value="1"/>
</dbReference>
<gene>
    <name evidence="2" type="ORF">EDM22_15075</name>
</gene>
<dbReference type="SUPFAM" id="SSF46785">
    <property type="entry name" value="Winged helix' DNA-binding domain"/>
    <property type="match status" value="1"/>
</dbReference>
<proteinExistence type="inferred from homology"/>
<dbReference type="EMBL" id="RHHB01000040">
    <property type="protein sequence ID" value="RNB45905.1"/>
    <property type="molecule type" value="Genomic_DNA"/>
</dbReference>
<dbReference type="PANTHER" id="PTHR18964:SF149">
    <property type="entry name" value="BIFUNCTIONAL UDP-N-ACETYLGLUCOSAMINE 2-EPIMERASE_N-ACETYLMANNOSAMINE KINASE"/>
    <property type="match status" value="1"/>
</dbReference>
<keyword evidence="3" id="KW-1185">Reference proteome</keyword>
<organism evidence="2 3">
    <name type="scientific">Agromyces tardus</name>
    <dbReference type="NCBI Taxonomy" id="2583849"/>
    <lineage>
        <taxon>Bacteria</taxon>
        <taxon>Bacillati</taxon>
        <taxon>Actinomycetota</taxon>
        <taxon>Actinomycetes</taxon>
        <taxon>Micrococcales</taxon>
        <taxon>Microbacteriaceae</taxon>
        <taxon>Agromyces</taxon>
    </lineage>
</organism>
<dbReference type="RefSeq" id="WP_122937908.1">
    <property type="nucleotide sequence ID" value="NZ_JBHSNT010000003.1"/>
</dbReference>
<comment type="similarity">
    <text evidence="1">Belongs to the ROK (NagC/XylR) family.</text>
</comment>
<dbReference type="Gene3D" id="3.30.420.40">
    <property type="match status" value="2"/>
</dbReference>
<dbReference type="InterPro" id="IPR043129">
    <property type="entry name" value="ATPase_NBD"/>
</dbReference>
<evidence type="ECO:0000256" key="1">
    <source>
        <dbReference type="ARBA" id="ARBA00006479"/>
    </source>
</evidence>